<proteinExistence type="predicted"/>
<name>A0ABY4ZBZ5_9ACTN</name>
<protein>
    <submittedName>
        <fullName evidence="1">DUF6415 family natural product biosynthesis protein</fullName>
    </submittedName>
</protein>
<dbReference type="RefSeq" id="WP_252551124.1">
    <property type="nucleotide sequence ID" value="NZ_CP099468.1"/>
</dbReference>
<dbReference type="InterPro" id="IPR046300">
    <property type="entry name" value="DUF6415"/>
</dbReference>
<dbReference type="Pfam" id="PF19979">
    <property type="entry name" value="DUF6415"/>
    <property type="match status" value="1"/>
</dbReference>
<keyword evidence="2" id="KW-1185">Reference proteome</keyword>
<evidence type="ECO:0000313" key="1">
    <source>
        <dbReference type="EMBL" id="USQ85842.1"/>
    </source>
</evidence>
<reference evidence="1" key="1">
    <citation type="submission" date="2022-06" db="EMBL/GenBank/DDBJ databases">
        <title>Complete genome sequence of soil microorganisms Streptomyces sp. Qhu-M197 isolated from Alpine meadows habitats on the Tibetan Plateau.</title>
        <authorList>
            <person name="Zhang B."/>
            <person name="Xiang X."/>
            <person name="Fan J."/>
        </authorList>
    </citation>
    <scope>NUCLEOTIDE SEQUENCE</scope>
    <source>
        <strain evidence="1">Qhu-M197</strain>
    </source>
</reference>
<accession>A0ABY4ZBZ5</accession>
<dbReference type="EMBL" id="CP099468">
    <property type="protein sequence ID" value="USQ85842.1"/>
    <property type="molecule type" value="Genomic_DNA"/>
</dbReference>
<dbReference type="Proteomes" id="UP001056374">
    <property type="component" value="Chromosome"/>
</dbReference>
<gene>
    <name evidence="1" type="ORF">NFX46_20095</name>
</gene>
<organism evidence="1 2">
    <name type="scientific">Streptomyces phaeoluteigriseus</name>
    <dbReference type="NCBI Taxonomy" id="114686"/>
    <lineage>
        <taxon>Bacteria</taxon>
        <taxon>Bacillati</taxon>
        <taxon>Actinomycetota</taxon>
        <taxon>Actinomycetes</taxon>
        <taxon>Kitasatosporales</taxon>
        <taxon>Streptomycetaceae</taxon>
        <taxon>Streptomyces</taxon>
        <taxon>Streptomyces aurantiacus group</taxon>
    </lineage>
</organism>
<evidence type="ECO:0000313" key="2">
    <source>
        <dbReference type="Proteomes" id="UP001056374"/>
    </source>
</evidence>
<sequence length="142" mass="15635">MNSPVLPSARRPLEPWSPPLDSRALHELLVKVQQWEPFDADALLDDVGEVLDDVAPPADELAELASRLGRHLAQLIHIGAGTSADESDEQANRLVRRARQLRNGVLPDEYRQAVGHLRRTAWTVNELAERLAVLGCLKAVAA</sequence>